<dbReference type="eggNOG" id="KOG1910">
    <property type="taxonomic scope" value="Eukaryota"/>
</dbReference>
<feature type="domain" description="FMP27 SW motif-containing RBG unit" evidence="3">
    <location>
        <begin position="1134"/>
        <end position="1237"/>
    </location>
</feature>
<sequence length="2622" mass="300462">MWNPVHWPIWIWEVVAALAALKWLLKWTVGFDVTYINPMKAKIGFKYKNLLEVKDLQVIPLQKKIILSGVTVFANDKKKKVPTAGPSTTDGQKKLPQKKKLELPKWVSSKFGLLSFFLDDFRIAVNHLHVVDQQLKVSVVYFVLSLQDTEGKRFSVSLGIKDVEWRNESSCSDMYLTVRGHLPTDSPHPVDQVEVDLKLGKFSLSMEALHQLQQKQALGKTKPIKETRAPLDEKDIDKIVGSIVAKTALMADSVLPLKELNVTIEKLCLRDLAIAKHERLRCMNKFLSYSFSLSNLTFNVSRYRPGMPGYQLSFKEEDTPFKLTLNMTRVNISLNMTRKHNPSETVKFLEIPNISLFGETNLGSQKFKHDYFQTPENAVCNLRANVASPTMDINVEHLSFWKCFLKNIKVFTEAFTDPVQVTCGGNKDKFVMRSATFSYFKSFLPLVFVKLNLDDPKIVFKDNDDLIMVKLSTFLVNWHSKRFFREKMNSLKYEEELCYESKIYLEVLDLRFQHIVKTDNYKNTIFRIDSISSLHHLKLEPSTIVAVSGDIDNLTIDLSELRTMVMLSKMIRKLDCQISNVEKNYFKPLYEKFAAQISNSEQQCDLISKTFEEEKVLPSTFLFEKLPDCFDYVKFDVRKFTMLLGARSVFMPPDVFSSIESQSSHDLVDGKLRKFCTKMDQLQIALFGNYTQWKNKYDDGKVNMVKHGEEASYKGYFHDGLDDISSTESTEIGFIWSFNVLANDVTCTVIGETPDSTNELTSRTVSKLSVLSLNVYPDTDTLEINDSKMIRVQFNNKKVKNVFSLMNTFLVISGIHTLHQIFGKCQQTEQVSWAKQYLMKINKSKKKSSVKLIQWSELKSLIDVSFLSETFDEIMSLPNGLKTRVESHNTLFTVRSLKDIVISGDFFRTCIQSPTDPSLWERFVVINKFSITADLDELKAQKTANYADLIKAKPAIILENESWHFSVPFKFELHRLIDNFSTVLKTIKQMMYSFKTSKNDLVIFPSVTHSSGFPRLKLKSKRYILSIADDPFEAQMNMIFQIGLQEQRSRLAKLKEFDDMMMTKLSASKEVINKRKETVSQILNRKRLDPDFEKKYKPSPENDTGALIDTPFNIGGKSNKKTRLVDLVSDEVERTYERLERNFSDSWVKRIQNFRLKERQQFQENFSFLWGNIDYSILPPDVNEKVTGFTTYPSVSSLIMEGIDVDIFKPSCGVENIPEFIHNVGKGVPKDTQYSIMIPMNIDAKFSEIRWHLRDYPLPFINVPALQPSQTREDCALRIYGDMIVCEDMITSDHELRCVYVPLVPSIIVENTDEYYSLKVPRTVTSIKFYIDLNLDSFSNNSSQITMGSSFQPAIQQTMQCIENISKPPLDPSQKTGFWDKVRYLFHGHLKVSWKNQGRFEVAFKGSKSPYVLGRENAGFILGFGGDVVLSVNENEDPKKFLSCTANEIYFSIPNFFAKPLLVWSRPSSEAVFAANQNDTNLQRSASYYYMADFVKTKSQTADIQTMESNYIEKTGVKLTGGMEFSLGFIFERMVLGKDMHMGERTFASAHHYDIRLTNPIYVPDLSKHDSYAGFRSDFIHMSFNLVSKSDSAYNAMQLGPGTMDVFMKWWKTFSGNFPVRRGKLFSIQNNAPKFGEHLATISYHADARPLFITHLVHSINTDKNVDKCYLDFVEFVGTKTKTKRFTMDLHQRKELVTEYNPELDIRKRVKKMKFLEGEVEMDDIDIRTIHGKFGKLAYVEQKEDAHYDIFDNDLTWLDLTDFQEPFFVDVDKYLPSVEIKPFFHAPNFIYQKRSSYGDKFQLDPVTYQPTTPFLNNVSHNCVLGREVQVPTKVLEDRLKNLTSFQTQLTNDYLKTEDPSKKKLLNYLLEKAKVGLDSLDLLHDDVSALCYERSESTNDRRVYSIPGVQILDRSTVSTKEFENRFFIFNMLLKWNEDIRDIIMKFLHYLSLASKFSSLSSQKSLKIFEEMMKHRIMNEKKMDMETINEEQEPIDLQMGSGNKFGNKTDDLMHLSEICLDLFENGITTVEADIEYLVHKNTFLQLVAPQVQLSMREEPDMCVIVTAPNIITKNLSFEQVGMEDHDDQFLKRFGVIVNNANAFLLRKADFKNKYELYFDMNSYGQKKGTEWPPWLGIEQGFQSKSLDDFKILKDLSCVIHSQTVSPFSNSYHLVKTYIQDKMIVHVPTVAVTATSRDFGTMYKMVNKLLKYQEPAKVKLNKEIETMSIAYDVDNIPKLHQLVSTLYKDFGILNNVSKELLFKRQLLDDVGRVDLLNVYAESESHLLRLHMLMRVLESNSIWQKASTGGSESSGSRSKMLVCNVNKVLLSFLMNDYTPFLSVSLARTIFQRAKLSSGLSRNKLVIGELSVVNELPDAVYKTVFSGFPTSVSQAGSLRPMMDFQWEIDEPVGGIKVLNFAETLLSGACLQIDDDTIDCVMQWLNLKEVRSDDGDGTTTVVAGAGTDRDLNEMVQRASEYMIVERMVLNAFPLLVSYKGHGKKRLGNVTNFAFDFPELLFANETMKLLDIYMVVRKVLVKVLLKHTARFLTTKIRKRRSTIDSRSTAPAMLPAPRSSGAGSLDSAGTSPEARDAAQDAADGASTAQRLALVADESRGAVLVRRRNST</sequence>
<dbReference type="STRING" id="1071383.J7RYM0"/>
<evidence type="ECO:0000259" key="4">
    <source>
        <dbReference type="SMART" id="SM01216"/>
    </source>
</evidence>
<evidence type="ECO:0000259" key="2">
    <source>
        <dbReference type="SMART" id="SM01214"/>
    </source>
</evidence>
<dbReference type="Pfam" id="PF10344">
    <property type="entry name" value="Hobbit"/>
    <property type="match status" value="2"/>
</dbReference>
<reference evidence="6" key="2">
    <citation type="submission" date="2012-08" db="EMBL/GenBank/DDBJ databases">
        <title>Genome sequence of Kazachstania naganishii.</title>
        <authorList>
            <person name="Gordon J.L."/>
            <person name="Armisen D."/>
            <person name="Proux-Wera E."/>
            <person name="OhEigeartaigh S.S."/>
            <person name="Byrne K.P."/>
            <person name="Wolfe K.H."/>
        </authorList>
    </citation>
    <scope>NUCLEOTIDE SEQUENCE [LARGE SCALE GENOMIC DNA]</scope>
    <source>
        <strain evidence="6">ATCC MYA-139 / BCRC 22969 / CBS 8797 / CCRC 22969 / KCTC 17520 / NBRC 10181 / NCYC 3082</strain>
    </source>
</reference>
<dbReference type="KEGG" id="kng:KNAG_0D05290"/>
<dbReference type="Proteomes" id="UP000006310">
    <property type="component" value="Chromosome 4"/>
</dbReference>
<dbReference type="OrthoDB" id="1562405at2759"/>
<evidence type="ECO:0000259" key="3">
    <source>
        <dbReference type="SMART" id="SM01215"/>
    </source>
</evidence>
<dbReference type="GeneID" id="34525956"/>
<dbReference type="SMART" id="SM01216">
    <property type="entry name" value="Fmp27_WPPW"/>
    <property type="match status" value="1"/>
</dbReference>
<dbReference type="HOGENOM" id="CLU_000740_0_0_1"/>
<evidence type="ECO:0000313" key="6">
    <source>
        <dbReference type="Proteomes" id="UP000006310"/>
    </source>
</evidence>
<feature type="domain" description="FMP27 WPPW motif-containing RBG unit" evidence="4">
    <location>
        <begin position="1678"/>
        <end position="2138"/>
    </location>
</feature>
<feature type="domain" description="FMP27/BLTP2/Hobbit GFWDK motif-containing RBG unit" evidence="2">
    <location>
        <begin position="1255"/>
        <end position="1413"/>
    </location>
</feature>
<dbReference type="InterPro" id="IPR045167">
    <property type="entry name" value="Hobbit"/>
</dbReference>
<organism evidence="5 6">
    <name type="scientific">Huiozyma naganishii (strain ATCC MYA-139 / BCRC 22969 / CBS 8797 / KCTC 17520 / NBRC 10181 / NCYC 3082 / Yp74L-3)</name>
    <name type="common">Yeast</name>
    <name type="synonym">Kazachstania naganishii</name>
    <dbReference type="NCBI Taxonomy" id="1071383"/>
    <lineage>
        <taxon>Eukaryota</taxon>
        <taxon>Fungi</taxon>
        <taxon>Dikarya</taxon>
        <taxon>Ascomycota</taxon>
        <taxon>Saccharomycotina</taxon>
        <taxon>Saccharomycetes</taxon>
        <taxon>Saccharomycetales</taxon>
        <taxon>Saccharomycetaceae</taxon>
        <taxon>Huiozyma</taxon>
    </lineage>
</organism>
<dbReference type="OMA" id="PNYFAKP"/>
<dbReference type="InterPro" id="IPR019441">
    <property type="entry name" value="FMP27/BLTP2/Hobbit_GFWDK_RBG"/>
</dbReference>
<feature type="region of interest" description="Disordered" evidence="1">
    <location>
        <begin position="2555"/>
        <end position="2596"/>
    </location>
</feature>
<dbReference type="RefSeq" id="XP_022464513.1">
    <property type="nucleotide sequence ID" value="XM_022607970.1"/>
</dbReference>
<dbReference type="EMBL" id="HE978317">
    <property type="protein sequence ID" value="CCK70267.1"/>
    <property type="molecule type" value="Genomic_DNA"/>
</dbReference>
<name>J7RYM0_HUIN7</name>
<protein>
    <recommendedName>
        <fullName evidence="7">Protein FMP27, mitochondrial</fullName>
    </recommendedName>
</protein>
<gene>
    <name evidence="5" type="primary">KNAG0D05290</name>
    <name evidence="5" type="ordered locus">KNAG_0D05290</name>
</gene>
<dbReference type="SMART" id="SM01214">
    <property type="entry name" value="Fmp27_GFWDK"/>
    <property type="match status" value="1"/>
</dbReference>
<dbReference type="GO" id="GO:0044233">
    <property type="term" value="C:mitochondria-associated endoplasmic reticulum membrane contact site"/>
    <property type="evidence" value="ECO:0007669"/>
    <property type="project" value="EnsemblFungi"/>
</dbReference>
<dbReference type="GO" id="GO:0140268">
    <property type="term" value="C:endoplasmic reticulum-plasma membrane contact site"/>
    <property type="evidence" value="ECO:0007669"/>
    <property type="project" value="EnsemblFungi"/>
</dbReference>
<evidence type="ECO:0008006" key="7">
    <source>
        <dbReference type="Google" id="ProtNLM"/>
    </source>
</evidence>
<dbReference type="InterPro" id="IPR019449">
    <property type="entry name" value="FMP27_WPPW_RBG"/>
</dbReference>
<dbReference type="PANTHER" id="PTHR15678:SF15">
    <property type="entry name" value="PROTEIN FMP27, MITOCHONDRIAL"/>
    <property type="match status" value="1"/>
</dbReference>
<evidence type="ECO:0000313" key="5">
    <source>
        <dbReference type="EMBL" id="CCK70267.1"/>
    </source>
</evidence>
<proteinExistence type="predicted"/>
<dbReference type="SMART" id="SM01215">
    <property type="entry name" value="Fmp27_SW"/>
    <property type="match status" value="1"/>
</dbReference>
<reference evidence="5 6" key="1">
    <citation type="journal article" date="2011" name="Proc. Natl. Acad. Sci. U.S.A.">
        <title>Evolutionary erosion of yeast sex chromosomes by mating-type switching accidents.</title>
        <authorList>
            <person name="Gordon J.L."/>
            <person name="Armisen D."/>
            <person name="Proux-Wera E."/>
            <person name="Oheigeartaigh S.S."/>
            <person name="Byrne K.P."/>
            <person name="Wolfe K.H."/>
        </authorList>
    </citation>
    <scope>NUCLEOTIDE SEQUENCE [LARGE SCALE GENOMIC DNA]</scope>
    <source>
        <strain evidence="6">ATCC MYA-139 / BCRC 22969 / CBS 8797 / CCRC 22969 / KCTC 17520 / NBRC 10181 / NCYC 3082</strain>
    </source>
</reference>
<evidence type="ECO:0000256" key="1">
    <source>
        <dbReference type="SAM" id="MobiDB-lite"/>
    </source>
</evidence>
<dbReference type="PANTHER" id="PTHR15678">
    <property type="entry name" value="ANTIGEN MLAA-22-RELATED"/>
    <property type="match status" value="1"/>
</dbReference>
<accession>J7RYM0</accession>
<dbReference type="InterPro" id="IPR019415">
    <property type="entry name" value="FMP27_SW_RBG"/>
</dbReference>
<keyword evidence="6" id="KW-1185">Reference proteome</keyword>